<dbReference type="PANTHER" id="PTHR43591:SF24">
    <property type="entry name" value="2-METHOXY-6-POLYPRENYL-1,4-BENZOQUINOL METHYLASE, MITOCHONDRIAL"/>
    <property type="match status" value="1"/>
</dbReference>
<dbReference type="Proteomes" id="UP000020492">
    <property type="component" value="Unassembled WGS sequence"/>
</dbReference>
<sequence>MSQAQKQAQQAALRSAETYQRYLVPAMFGPWAQVLLTRAGVQAGEQVLDVACGTGVVARHAAELVGQEGRVAALDLNPAMLAVARTVPVAPGAEIDWQGGSAQALPFPDGAFDVVCCQQGLQFFPSPALALREMRRVLVPGGRVAVLVSRAIEHNPLYHRLNEAARQRLGVPAYAAPFALGEADRLRLLLTGAGFQRVEVWPEALQVRFPFPERFVALSLQGAAAALPAWAALDEAARAELAEQLQADVADWLDTHTAGGELTDTMSVLLALGWR</sequence>
<dbReference type="RefSeq" id="WP_051517245.1">
    <property type="nucleotide sequence ID" value="NZ_JHAC01000025.1"/>
</dbReference>
<keyword evidence="3" id="KW-0949">S-adenosyl-L-methionine</keyword>
<gene>
    <name evidence="4" type="ORF">DEIPH_ctg025orf0185</name>
</gene>
<reference evidence="4 5" key="1">
    <citation type="submission" date="2014-03" db="EMBL/GenBank/DDBJ databases">
        <title>Draft genome sequence of Deinococcus phoenicis 1P10ME.</title>
        <authorList>
            <person name="Stepanov V.G."/>
            <person name="Vaishampayan P."/>
            <person name="Venkateswaran K."/>
            <person name="Fox G.E."/>
        </authorList>
    </citation>
    <scope>NUCLEOTIDE SEQUENCE [LARGE SCALE GENOMIC DNA]</scope>
    <source>
        <strain evidence="4 5">1P10ME</strain>
    </source>
</reference>
<keyword evidence="5" id="KW-1185">Reference proteome</keyword>
<evidence type="ECO:0000313" key="5">
    <source>
        <dbReference type="Proteomes" id="UP000020492"/>
    </source>
</evidence>
<dbReference type="GO" id="GO:0032259">
    <property type="term" value="P:methylation"/>
    <property type="evidence" value="ECO:0007669"/>
    <property type="project" value="UniProtKB-KW"/>
</dbReference>
<dbReference type="eggNOG" id="COG2226">
    <property type="taxonomic scope" value="Bacteria"/>
</dbReference>
<evidence type="ECO:0000313" key="4">
    <source>
        <dbReference type="EMBL" id="EYB68315.1"/>
    </source>
</evidence>
<keyword evidence="1" id="KW-0489">Methyltransferase</keyword>
<dbReference type="AlphaFoldDB" id="A0A016QQ90"/>
<dbReference type="EMBL" id="JHAC01000025">
    <property type="protein sequence ID" value="EYB68315.1"/>
    <property type="molecule type" value="Genomic_DNA"/>
</dbReference>
<keyword evidence="2" id="KW-0808">Transferase</keyword>
<accession>A0A016QQ90</accession>
<evidence type="ECO:0000256" key="3">
    <source>
        <dbReference type="ARBA" id="ARBA00022691"/>
    </source>
</evidence>
<organism evidence="4 5">
    <name type="scientific">Deinococcus phoenicis</name>
    <dbReference type="NCBI Taxonomy" id="1476583"/>
    <lineage>
        <taxon>Bacteria</taxon>
        <taxon>Thermotogati</taxon>
        <taxon>Deinococcota</taxon>
        <taxon>Deinococci</taxon>
        <taxon>Deinococcales</taxon>
        <taxon>Deinococcaceae</taxon>
        <taxon>Deinococcus</taxon>
    </lineage>
</organism>
<dbReference type="STRING" id="1476583.DEIPH_ctg025orf0185"/>
<dbReference type="OrthoDB" id="7365827at2"/>
<dbReference type="Pfam" id="PF01209">
    <property type="entry name" value="Ubie_methyltran"/>
    <property type="match status" value="1"/>
</dbReference>
<dbReference type="PANTHER" id="PTHR43591">
    <property type="entry name" value="METHYLTRANSFERASE"/>
    <property type="match status" value="1"/>
</dbReference>
<dbReference type="Gene3D" id="3.40.50.150">
    <property type="entry name" value="Vaccinia Virus protein VP39"/>
    <property type="match status" value="1"/>
</dbReference>
<proteinExistence type="predicted"/>
<evidence type="ECO:0000256" key="2">
    <source>
        <dbReference type="ARBA" id="ARBA00022679"/>
    </source>
</evidence>
<dbReference type="GO" id="GO:0008168">
    <property type="term" value="F:methyltransferase activity"/>
    <property type="evidence" value="ECO:0007669"/>
    <property type="project" value="UniProtKB-KW"/>
</dbReference>
<dbReference type="InterPro" id="IPR029063">
    <property type="entry name" value="SAM-dependent_MTases_sf"/>
</dbReference>
<comment type="caution">
    <text evidence="4">The sequence shown here is derived from an EMBL/GenBank/DDBJ whole genome shotgun (WGS) entry which is preliminary data.</text>
</comment>
<dbReference type="InterPro" id="IPR004033">
    <property type="entry name" value="UbiE/COQ5_MeTrFase"/>
</dbReference>
<dbReference type="SUPFAM" id="SSF53335">
    <property type="entry name" value="S-adenosyl-L-methionine-dependent methyltransferases"/>
    <property type="match status" value="1"/>
</dbReference>
<dbReference type="PROSITE" id="PS51608">
    <property type="entry name" value="SAM_MT_UBIE"/>
    <property type="match status" value="1"/>
</dbReference>
<dbReference type="CDD" id="cd02440">
    <property type="entry name" value="AdoMet_MTases"/>
    <property type="match status" value="1"/>
</dbReference>
<dbReference type="PATRIC" id="fig|1476583.3.peg.1664"/>
<protein>
    <recommendedName>
        <fullName evidence="6">Methyltransferase type 11</fullName>
    </recommendedName>
</protein>
<evidence type="ECO:0000256" key="1">
    <source>
        <dbReference type="ARBA" id="ARBA00022603"/>
    </source>
</evidence>
<evidence type="ECO:0008006" key="6">
    <source>
        <dbReference type="Google" id="ProtNLM"/>
    </source>
</evidence>
<name>A0A016QQ90_9DEIO</name>